<dbReference type="AlphaFoldDB" id="A0A1E1M7Y8"/>
<reference evidence="3" key="1">
    <citation type="submission" date="2016-03" db="EMBL/GenBank/DDBJ databases">
        <authorList>
            <person name="Guldener U."/>
        </authorList>
    </citation>
    <scope>NUCLEOTIDE SEQUENCE [LARGE SCALE GENOMIC DNA]</scope>
</reference>
<proteinExistence type="predicted"/>
<name>A0A1E1M7Y8_RHYSE</name>
<gene>
    <name evidence="2" type="ORF">RSE6_05476</name>
</gene>
<dbReference type="Proteomes" id="UP000177625">
    <property type="component" value="Unassembled WGS sequence"/>
</dbReference>
<feature type="region of interest" description="Disordered" evidence="1">
    <location>
        <begin position="97"/>
        <end position="121"/>
    </location>
</feature>
<evidence type="ECO:0000313" key="2">
    <source>
        <dbReference type="EMBL" id="CZT45188.1"/>
    </source>
</evidence>
<protein>
    <submittedName>
        <fullName evidence="2">Uncharacterized protein</fullName>
    </submittedName>
</protein>
<accession>A0A1E1M7Y8</accession>
<organism evidence="2 3">
    <name type="scientific">Rhynchosporium secalis</name>
    <name type="common">Barley scald fungus</name>
    <dbReference type="NCBI Taxonomy" id="38038"/>
    <lineage>
        <taxon>Eukaryota</taxon>
        <taxon>Fungi</taxon>
        <taxon>Dikarya</taxon>
        <taxon>Ascomycota</taxon>
        <taxon>Pezizomycotina</taxon>
        <taxon>Leotiomycetes</taxon>
        <taxon>Helotiales</taxon>
        <taxon>Ploettnerulaceae</taxon>
        <taxon>Rhynchosporium</taxon>
    </lineage>
</organism>
<evidence type="ECO:0000313" key="3">
    <source>
        <dbReference type="Proteomes" id="UP000177625"/>
    </source>
</evidence>
<feature type="region of interest" description="Disordered" evidence="1">
    <location>
        <begin position="1"/>
        <end position="63"/>
    </location>
</feature>
<sequence>MNHQNSPREELPPPPLQNPKRRPATSKPHASKSHKNSKTSPARAKALPCRDSSSSSSSSGAHWVDKQISLRRVSDSIMSGVRSVSGGVRSLSRRLITPPGERRIISAGQPPPSREPPLPAPYSDLDHGLNIRSPNFAIRNQMTPVLVEYMTHRNGPAQIRSHKQSSGGVVHLSTDPLVTLESFVDRARSVALGEEGLYDVDIGARDEFADLWACWNQGSPEDRVDSRVIGDEEFKCVVELMAARGWKDKFLMCYRSTR</sequence>
<feature type="compositionally biased region" description="Pro residues" evidence="1">
    <location>
        <begin position="109"/>
        <end position="120"/>
    </location>
</feature>
<feature type="compositionally biased region" description="Basic residues" evidence="1">
    <location>
        <begin position="19"/>
        <end position="37"/>
    </location>
</feature>
<dbReference type="EMBL" id="FJVC01000201">
    <property type="protein sequence ID" value="CZT45188.1"/>
    <property type="molecule type" value="Genomic_DNA"/>
</dbReference>
<feature type="compositionally biased region" description="Basic and acidic residues" evidence="1">
    <location>
        <begin position="1"/>
        <end position="11"/>
    </location>
</feature>
<keyword evidence="3" id="KW-1185">Reference proteome</keyword>
<evidence type="ECO:0000256" key="1">
    <source>
        <dbReference type="SAM" id="MobiDB-lite"/>
    </source>
</evidence>